<dbReference type="GO" id="GO:0000981">
    <property type="term" value="F:DNA-binding transcription factor activity, RNA polymerase II-specific"/>
    <property type="evidence" value="ECO:0007669"/>
    <property type="project" value="TreeGrafter"/>
</dbReference>
<dbReference type="GO" id="GO:0030099">
    <property type="term" value="P:myeloid cell differentiation"/>
    <property type="evidence" value="ECO:0007669"/>
    <property type="project" value="TreeGrafter"/>
</dbReference>
<evidence type="ECO:0000313" key="10">
    <source>
        <dbReference type="Proteomes" id="UP001190640"/>
    </source>
</evidence>
<keyword evidence="8" id="KW-0175">Coiled coil</keyword>
<evidence type="ECO:0000256" key="1">
    <source>
        <dbReference type="ARBA" id="ARBA00004123"/>
    </source>
</evidence>
<accession>A0AA97K3N1</accession>
<feature type="coiled-coil region" evidence="8">
    <location>
        <begin position="183"/>
        <end position="224"/>
    </location>
</feature>
<dbReference type="GO" id="GO:0000978">
    <property type="term" value="F:RNA polymerase II cis-regulatory region sequence-specific DNA binding"/>
    <property type="evidence" value="ECO:0007669"/>
    <property type="project" value="TreeGrafter"/>
</dbReference>
<evidence type="ECO:0000256" key="7">
    <source>
        <dbReference type="ARBA" id="ARBA00023242"/>
    </source>
</evidence>
<dbReference type="AlphaFoldDB" id="A0AA97K3N1"/>
<evidence type="ECO:0000256" key="5">
    <source>
        <dbReference type="ARBA" id="ARBA00023159"/>
    </source>
</evidence>
<feature type="domain" description="BZIP" evidence="9">
    <location>
        <begin position="165"/>
        <end position="228"/>
    </location>
</feature>
<reference evidence="11" key="1">
    <citation type="submission" date="2025-08" db="UniProtKB">
        <authorList>
            <consortium name="RefSeq"/>
        </authorList>
    </citation>
    <scope>IDENTIFICATION</scope>
    <source>
        <tissue evidence="11">Blood</tissue>
    </source>
</reference>
<keyword evidence="6" id="KW-0804">Transcription</keyword>
<keyword evidence="4" id="KW-0238">DNA-binding</keyword>
<dbReference type="Proteomes" id="UP001190640">
    <property type="component" value="Chromosome 12"/>
</dbReference>
<evidence type="ECO:0000256" key="2">
    <source>
        <dbReference type="ARBA" id="ARBA00006951"/>
    </source>
</evidence>
<comment type="subcellular location">
    <subcellularLocation>
        <location evidence="1">Nucleus</location>
    </subcellularLocation>
</comment>
<dbReference type="InterPro" id="IPR004827">
    <property type="entry name" value="bZIP"/>
</dbReference>
<evidence type="ECO:0000256" key="3">
    <source>
        <dbReference type="ARBA" id="ARBA00023015"/>
    </source>
</evidence>
<dbReference type="GeneID" id="129338286"/>
<gene>
    <name evidence="11" type="primary">CEBPE</name>
</gene>
<sequence length="242" mass="26679">MSQGGYYESERHYQALEMPPTRPAGTDLAPFCESDLASCIGDEQLLSEVLQGVQQRMPKGVPFPNYFPGEPYPFLSYGGERKALGTLEPRSVAVKEEPRGGDPGRAGGRHPYNATHFPAAHCAQVALSPPGMRAGQALRVLKGPSCSPTPSCGAPKGKKSVNKDSLEYRLRRERNNIAVRKSRDKAKRRVMETQQRMVELLGENERLRSRVEQLMQETETLRDIFRQVPEAAGLIKGLGGCS</sequence>
<organism evidence="10 11">
    <name type="scientific">Eublepharis macularius</name>
    <name type="common">Leopard gecko</name>
    <name type="synonym">Cyrtodactylus macularius</name>
    <dbReference type="NCBI Taxonomy" id="481883"/>
    <lineage>
        <taxon>Eukaryota</taxon>
        <taxon>Metazoa</taxon>
        <taxon>Chordata</taxon>
        <taxon>Craniata</taxon>
        <taxon>Vertebrata</taxon>
        <taxon>Euteleostomi</taxon>
        <taxon>Lepidosauria</taxon>
        <taxon>Squamata</taxon>
        <taxon>Bifurcata</taxon>
        <taxon>Gekkota</taxon>
        <taxon>Eublepharidae</taxon>
        <taxon>Eublepharinae</taxon>
        <taxon>Eublepharis</taxon>
    </lineage>
</organism>
<keyword evidence="7" id="KW-0539">Nucleus</keyword>
<dbReference type="InterPro" id="IPR031106">
    <property type="entry name" value="C/EBP"/>
</dbReference>
<dbReference type="GO" id="GO:0006351">
    <property type="term" value="P:DNA-templated transcription"/>
    <property type="evidence" value="ECO:0007669"/>
    <property type="project" value="InterPro"/>
</dbReference>
<evidence type="ECO:0000313" key="11">
    <source>
        <dbReference type="RefSeq" id="XP_054848346.1"/>
    </source>
</evidence>
<dbReference type="SMART" id="SM00338">
    <property type="entry name" value="BRLZ"/>
    <property type="match status" value="1"/>
</dbReference>
<comment type="similarity">
    <text evidence="2">Belongs to the bZIP family. C/EBP subfamily.</text>
</comment>
<dbReference type="KEGG" id="emc:129338286"/>
<protein>
    <submittedName>
        <fullName evidence="11">CCAAT/enhancer-binding protein epsilon</fullName>
    </submittedName>
</protein>
<evidence type="ECO:0000259" key="9">
    <source>
        <dbReference type="PROSITE" id="PS50217"/>
    </source>
</evidence>
<dbReference type="PANTHER" id="PTHR23334:SF27">
    <property type="entry name" value="CCAAT_ENHANCER-BINDING PROTEIN EPSILON"/>
    <property type="match status" value="1"/>
</dbReference>
<dbReference type="SUPFAM" id="SSF57959">
    <property type="entry name" value="Leucine zipper domain"/>
    <property type="match status" value="1"/>
</dbReference>
<dbReference type="PANTHER" id="PTHR23334">
    <property type="entry name" value="CCAAT/ENHANCER BINDING PROTEIN"/>
    <property type="match status" value="1"/>
</dbReference>
<dbReference type="GO" id="GO:0005634">
    <property type="term" value="C:nucleus"/>
    <property type="evidence" value="ECO:0007669"/>
    <property type="project" value="UniProtKB-SubCell"/>
</dbReference>
<evidence type="ECO:0000256" key="4">
    <source>
        <dbReference type="ARBA" id="ARBA00023125"/>
    </source>
</evidence>
<dbReference type="CDD" id="cd14715">
    <property type="entry name" value="bZIP_CEBPE"/>
    <property type="match status" value="1"/>
</dbReference>
<keyword evidence="3" id="KW-0805">Transcription regulation</keyword>
<dbReference type="CTD" id="1053"/>
<name>A0AA97K3N1_EUBMA</name>
<dbReference type="Gene3D" id="1.20.5.170">
    <property type="match status" value="1"/>
</dbReference>
<dbReference type="RefSeq" id="XP_054848346.1">
    <property type="nucleotide sequence ID" value="XM_054992371.1"/>
</dbReference>
<keyword evidence="5" id="KW-0010">Activator</keyword>
<dbReference type="FunFam" id="1.20.5.170:FF:000028">
    <property type="entry name" value="CCAAT/enhancer-binding protein beta"/>
    <property type="match status" value="1"/>
</dbReference>
<keyword evidence="10" id="KW-1185">Reference proteome</keyword>
<dbReference type="Pfam" id="PF07716">
    <property type="entry name" value="bZIP_2"/>
    <property type="match status" value="1"/>
</dbReference>
<dbReference type="InterPro" id="IPR046347">
    <property type="entry name" value="bZIP_sf"/>
</dbReference>
<proteinExistence type="inferred from homology"/>
<evidence type="ECO:0000256" key="6">
    <source>
        <dbReference type="ARBA" id="ARBA00023163"/>
    </source>
</evidence>
<dbReference type="PROSITE" id="PS50217">
    <property type="entry name" value="BZIP"/>
    <property type="match status" value="1"/>
</dbReference>
<evidence type="ECO:0000256" key="8">
    <source>
        <dbReference type="SAM" id="Coils"/>
    </source>
</evidence>